<dbReference type="SUPFAM" id="SSF54427">
    <property type="entry name" value="NTF2-like"/>
    <property type="match status" value="1"/>
</dbReference>
<accession>A0A512IGN3</accession>
<dbReference type="PANTHER" id="PTHR38436">
    <property type="entry name" value="POLYKETIDE CYCLASE SNOAL-LIKE DOMAIN"/>
    <property type="match status" value="1"/>
</dbReference>
<evidence type="ECO:0000259" key="1">
    <source>
        <dbReference type="Pfam" id="PF12680"/>
    </source>
</evidence>
<dbReference type="Proteomes" id="UP000321103">
    <property type="component" value="Unassembled WGS sequence"/>
</dbReference>
<proteinExistence type="predicted"/>
<sequence>MIMDGSAADVATSCRRVLEEQPAAVNAHDADRHAAYYAEDAVLHDPEYPEPLRGREAIRRDMRKFLTAFPDVVGELHQMLTSGRTAAVEITMTGTNTGPIGVPGGTPLPATGRRLRLPYAAFIRFDDAGRIVEERRYFDVAGIFRQLGRA</sequence>
<protein>
    <recommendedName>
        <fullName evidence="1">SnoaL-like domain-containing protein</fullName>
    </recommendedName>
</protein>
<dbReference type="InterPro" id="IPR009959">
    <property type="entry name" value="Cyclase_SnoaL-like"/>
</dbReference>
<dbReference type="InterPro" id="IPR032710">
    <property type="entry name" value="NTF2-like_dom_sf"/>
</dbReference>
<dbReference type="AlphaFoldDB" id="A0A512IGN3"/>
<dbReference type="Pfam" id="PF12680">
    <property type="entry name" value="SnoaL_2"/>
    <property type="match status" value="1"/>
</dbReference>
<evidence type="ECO:0000313" key="3">
    <source>
        <dbReference type="Proteomes" id="UP000321103"/>
    </source>
</evidence>
<evidence type="ECO:0000313" key="2">
    <source>
        <dbReference type="EMBL" id="GEO96810.1"/>
    </source>
</evidence>
<dbReference type="InterPro" id="IPR037401">
    <property type="entry name" value="SnoaL-like"/>
</dbReference>
<keyword evidence="3" id="KW-1185">Reference proteome</keyword>
<reference evidence="2 3" key="1">
    <citation type="submission" date="2019-07" db="EMBL/GenBank/DDBJ databases">
        <title>Whole genome shotgun sequence of Kocuria turfanensis NBRC 107627.</title>
        <authorList>
            <person name="Hosoyama A."/>
            <person name="Uohara A."/>
            <person name="Ohji S."/>
            <person name="Ichikawa N."/>
        </authorList>
    </citation>
    <scope>NUCLEOTIDE SEQUENCE [LARGE SCALE GENOMIC DNA]</scope>
    <source>
        <strain evidence="2 3">NBRC 107627</strain>
    </source>
</reference>
<comment type="caution">
    <text evidence="2">The sequence shown here is derived from an EMBL/GenBank/DDBJ whole genome shotgun (WGS) entry which is preliminary data.</text>
</comment>
<dbReference type="PANTHER" id="PTHR38436:SF1">
    <property type="entry name" value="ESTER CYCLASE"/>
    <property type="match status" value="1"/>
</dbReference>
<dbReference type="EMBL" id="BJZS01000098">
    <property type="protein sequence ID" value="GEO96810.1"/>
    <property type="molecule type" value="Genomic_DNA"/>
</dbReference>
<name>A0A512IGN3_9MICC</name>
<dbReference type="STRING" id="388357.GCA_001580365_03130"/>
<dbReference type="Gene3D" id="3.10.450.50">
    <property type="match status" value="1"/>
</dbReference>
<gene>
    <name evidence="2" type="ORF">KTU01_29330</name>
</gene>
<organism evidence="2 3">
    <name type="scientific">Kocuria turfanensis</name>
    <dbReference type="NCBI Taxonomy" id="388357"/>
    <lineage>
        <taxon>Bacteria</taxon>
        <taxon>Bacillati</taxon>
        <taxon>Actinomycetota</taxon>
        <taxon>Actinomycetes</taxon>
        <taxon>Micrococcales</taxon>
        <taxon>Micrococcaceae</taxon>
        <taxon>Kocuria</taxon>
    </lineage>
</organism>
<feature type="domain" description="SnoaL-like" evidence="1">
    <location>
        <begin position="22"/>
        <end position="133"/>
    </location>
</feature>
<dbReference type="GO" id="GO:0030638">
    <property type="term" value="P:polyketide metabolic process"/>
    <property type="evidence" value="ECO:0007669"/>
    <property type="project" value="InterPro"/>
</dbReference>